<keyword evidence="5 6" id="KW-0472">Membrane</keyword>
<dbReference type="VEuPathDB" id="FungiDB:DEHA2A08052g"/>
<dbReference type="InterPro" id="IPR036938">
    <property type="entry name" value="PAP2/HPO_sf"/>
</dbReference>
<dbReference type="OMA" id="WYHAPAG"/>
<dbReference type="HOGENOM" id="CLU_065408_0_0_1"/>
<feature type="transmembrane region" description="Helical" evidence="6">
    <location>
        <begin position="71"/>
        <end position="97"/>
    </location>
</feature>
<reference evidence="8 9" key="1">
    <citation type="journal article" date="2004" name="Nature">
        <title>Genome evolution in yeasts.</title>
        <authorList>
            <consortium name="Genolevures"/>
            <person name="Dujon B."/>
            <person name="Sherman D."/>
            <person name="Fischer G."/>
            <person name="Durrens P."/>
            <person name="Casaregola S."/>
            <person name="Lafontaine I."/>
            <person name="de Montigny J."/>
            <person name="Marck C."/>
            <person name="Neuveglise C."/>
            <person name="Talla E."/>
            <person name="Goffard N."/>
            <person name="Frangeul L."/>
            <person name="Aigle M."/>
            <person name="Anthouard V."/>
            <person name="Babour A."/>
            <person name="Barbe V."/>
            <person name="Barnay S."/>
            <person name="Blanchin S."/>
            <person name="Beckerich J.M."/>
            <person name="Beyne E."/>
            <person name="Bleykasten C."/>
            <person name="Boisrame A."/>
            <person name="Boyer J."/>
            <person name="Cattolico L."/>
            <person name="Confanioleri F."/>
            <person name="de Daruvar A."/>
            <person name="Despons L."/>
            <person name="Fabre E."/>
            <person name="Fairhead C."/>
            <person name="Ferry-Dumazet H."/>
            <person name="Groppi A."/>
            <person name="Hantraye F."/>
            <person name="Hennequin C."/>
            <person name="Jauniaux N."/>
            <person name="Joyet P."/>
            <person name="Kachouri R."/>
            <person name="Kerrest A."/>
            <person name="Koszul R."/>
            <person name="Lemaire M."/>
            <person name="Lesur I."/>
            <person name="Ma L."/>
            <person name="Muller H."/>
            <person name="Nicaud J.M."/>
            <person name="Nikolski M."/>
            <person name="Oztas S."/>
            <person name="Ozier-Kalogeropoulos O."/>
            <person name="Pellenz S."/>
            <person name="Potier S."/>
            <person name="Richard G.F."/>
            <person name="Straub M.L."/>
            <person name="Suleau A."/>
            <person name="Swennene D."/>
            <person name="Tekaia F."/>
            <person name="Wesolowski-Louvel M."/>
            <person name="Westhof E."/>
            <person name="Wirth B."/>
            <person name="Zeniou-Meyer M."/>
            <person name="Zivanovic I."/>
            <person name="Bolotin-Fukuhara M."/>
            <person name="Thierry A."/>
            <person name="Bouchier C."/>
            <person name="Caudron B."/>
            <person name="Scarpelli C."/>
            <person name="Gaillardin C."/>
            <person name="Weissenbach J."/>
            <person name="Wincker P."/>
            <person name="Souciet J.L."/>
        </authorList>
    </citation>
    <scope>NUCLEOTIDE SEQUENCE [LARGE SCALE GENOMIC DNA]</scope>
    <source>
        <strain evidence="9">ATCC 36239 / CBS 767 / BCRC 21394 / JCM 1990 / NBRC 0083 / IGC 2968</strain>
    </source>
</reference>
<comment type="similarity">
    <text evidence="2">Belongs to the PA-phosphatase related phosphoesterase family.</text>
</comment>
<dbReference type="STRING" id="284592.Q6BYN9"/>
<dbReference type="EMBL" id="CR382133">
    <property type="protein sequence ID" value="CAG84636.2"/>
    <property type="molecule type" value="Genomic_DNA"/>
</dbReference>
<dbReference type="KEGG" id="dha:DEHA2A08052g"/>
<keyword evidence="4 6" id="KW-1133">Transmembrane helix</keyword>
<sequence>MHFYFPDWVIKYKEHQISALSLYSYILDWSIYILILVIFMVYGTLLAPRYHEFSLSDSTLMYSYRSEKETVIPLYMLIIIAVVIPIIQFVFCSIYNRHTLSGARRAWDIFSGLMALSGSMATQLMITCILKNICGLPRPDLISRCQPTQTEMLIYGQLATVEICETFSRDSVGPSLHILQEGFRSFPSGHSSTVFCGMVITSLNFAGKLQIFDKRGISFKVLLAICPIMVACFVSCTRISDNRHFLRDVIGGSVIGTHVAIWFYLQYFPSIFNLENCGRAYPPRRIGVANFFNNVGGFWKIRDVLPGAYVERVLNNPGIIPQLSSELQPGESISAMEIVDLSTNISFFNKLTSLLPDKYINLNNTDPILPVWTSRSADNDPPIIPKST</sequence>
<dbReference type="GO" id="GO:0006644">
    <property type="term" value="P:phospholipid metabolic process"/>
    <property type="evidence" value="ECO:0007669"/>
    <property type="project" value="InterPro"/>
</dbReference>
<evidence type="ECO:0000256" key="1">
    <source>
        <dbReference type="ARBA" id="ARBA00004141"/>
    </source>
</evidence>
<dbReference type="eggNOG" id="KOG3030">
    <property type="taxonomic scope" value="Eukaryota"/>
</dbReference>
<protein>
    <submittedName>
        <fullName evidence="8">DEHA2A08052p</fullName>
    </submittedName>
</protein>
<dbReference type="RefSeq" id="XP_456680.2">
    <property type="nucleotide sequence ID" value="XM_456680.1"/>
</dbReference>
<name>Q6BYN9_DEBHA</name>
<feature type="domain" description="Phosphatidic acid phosphatase type 2/haloperoxidase" evidence="7">
    <location>
        <begin position="111"/>
        <end position="264"/>
    </location>
</feature>
<evidence type="ECO:0000256" key="4">
    <source>
        <dbReference type="ARBA" id="ARBA00022989"/>
    </source>
</evidence>
<gene>
    <name evidence="8" type="ordered locus">DEHA2A08052g</name>
</gene>
<evidence type="ECO:0000313" key="9">
    <source>
        <dbReference type="Proteomes" id="UP000000599"/>
    </source>
</evidence>
<dbReference type="InParanoid" id="Q6BYN9"/>
<evidence type="ECO:0000256" key="2">
    <source>
        <dbReference type="ARBA" id="ARBA00008816"/>
    </source>
</evidence>
<dbReference type="GO" id="GO:0016020">
    <property type="term" value="C:membrane"/>
    <property type="evidence" value="ECO:0007669"/>
    <property type="project" value="UniProtKB-SubCell"/>
</dbReference>
<dbReference type="AlphaFoldDB" id="Q6BYN9"/>
<organism evidence="8 9">
    <name type="scientific">Debaryomyces hansenii (strain ATCC 36239 / CBS 767 / BCRC 21394 / JCM 1990 / NBRC 0083 / IGC 2968)</name>
    <name type="common">Yeast</name>
    <name type="synonym">Torulaspora hansenii</name>
    <dbReference type="NCBI Taxonomy" id="284592"/>
    <lineage>
        <taxon>Eukaryota</taxon>
        <taxon>Fungi</taxon>
        <taxon>Dikarya</taxon>
        <taxon>Ascomycota</taxon>
        <taxon>Saccharomycotina</taxon>
        <taxon>Pichiomycetes</taxon>
        <taxon>Debaryomycetaceae</taxon>
        <taxon>Debaryomyces</taxon>
    </lineage>
</organism>
<evidence type="ECO:0000256" key="3">
    <source>
        <dbReference type="ARBA" id="ARBA00022692"/>
    </source>
</evidence>
<dbReference type="OrthoDB" id="8907274at2759"/>
<evidence type="ECO:0000313" key="8">
    <source>
        <dbReference type="EMBL" id="CAG84636.2"/>
    </source>
</evidence>
<dbReference type="PANTHER" id="PTHR10165">
    <property type="entry name" value="LIPID PHOSPHATE PHOSPHATASE"/>
    <property type="match status" value="1"/>
</dbReference>
<comment type="subcellular location">
    <subcellularLocation>
        <location evidence="1">Membrane</location>
        <topology evidence="1">Multi-pass membrane protein</topology>
    </subcellularLocation>
</comment>
<keyword evidence="9" id="KW-1185">Reference proteome</keyword>
<accession>Q6BYN9</accession>
<dbReference type="Proteomes" id="UP000000599">
    <property type="component" value="Chromosome A"/>
</dbReference>
<dbReference type="PANTHER" id="PTHR10165:SF192">
    <property type="entry name" value="PHOSPHATIDIC ACID PHOSPHATASE TYPE 2_HALOPEROXIDASE DOMAIN-CONTAINING PROTEIN"/>
    <property type="match status" value="1"/>
</dbReference>
<evidence type="ECO:0000256" key="6">
    <source>
        <dbReference type="SAM" id="Phobius"/>
    </source>
</evidence>
<keyword evidence="3 6" id="KW-0812">Transmembrane</keyword>
<evidence type="ECO:0000256" key="5">
    <source>
        <dbReference type="ARBA" id="ARBA00023136"/>
    </source>
</evidence>
<dbReference type="Pfam" id="PF01569">
    <property type="entry name" value="PAP2"/>
    <property type="match status" value="1"/>
</dbReference>
<dbReference type="GO" id="GO:0046839">
    <property type="term" value="P:phospholipid dephosphorylation"/>
    <property type="evidence" value="ECO:0007669"/>
    <property type="project" value="TreeGrafter"/>
</dbReference>
<dbReference type="GO" id="GO:0008195">
    <property type="term" value="F:phosphatidate phosphatase activity"/>
    <property type="evidence" value="ECO:0007669"/>
    <property type="project" value="TreeGrafter"/>
</dbReference>
<dbReference type="Gene3D" id="1.20.144.10">
    <property type="entry name" value="Phosphatidic acid phosphatase type 2/haloperoxidase"/>
    <property type="match status" value="1"/>
</dbReference>
<feature type="transmembrane region" description="Helical" evidence="6">
    <location>
        <begin position="249"/>
        <end position="267"/>
    </location>
</feature>
<dbReference type="SUPFAM" id="SSF48317">
    <property type="entry name" value="Acid phosphatase/Vanadium-dependent haloperoxidase"/>
    <property type="match status" value="1"/>
</dbReference>
<feature type="transmembrane region" description="Helical" evidence="6">
    <location>
        <begin position="217"/>
        <end position="237"/>
    </location>
</feature>
<evidence type="ECO:0000259" key="7">
    <source>
        <dbReference type="SMART" id="SM00014"/>
    </source>
</evidence>
<dbReference type="InterPro" id="IPR000326">
    <property type="entry name" value="PAP2/HPO"/>
</dbReference>
<dbReference type="SMART" id="SM00014">
    <property type="entry name" value="acidPPc"/>
    <property type="match status" value="1"/>
</dbReference>
<proteinExistence type="inferred from homology"/>
<feature type="transmembrane region" description="Helical" evidence="6">
    <location>
        <begin position="29"/>
        <end position="50"/>
    </location>
</feature>
<dbReference type="InterPro" id="IPR043216">
    <property type="entry name" value="PAP-like"/>
</dbReference>
<dbReference type="CDD" id="cd03390">
    <property type="entry name" value="PAP2_containing_1_like"/>
    <property type="match status" value="1"/>
</dbReference>
<dbReference type="GeneID" id="2899656"/>